<sequence>YGFEVIDDKCQCDPPCKNYQCFGDDICNITSEGKPSCQPSNGTEHGKHEI</sequence>
<dbReference type="EMBL" id="CAJOBI010118800">
    <property type="protein sequence ID" value="CAF4668048.1"/>
    <property type="molecule type" value="Genomic_DNA"/>
</dbReference>
<dbReference type="Proteomes" id="UP000681967">
    <property type="component" value="Unassembled WGS sequence"/>
</dbReference>
<dbReference type="EMBL" id="CAJOBJ010110766">
    <property type="protein sequence ID" value="CAF4630303.1"/>
    <property type="molecule type" value="Genomic_DNA"/>
</dbReference>
<feature type="non-terminal residue" evidence="1">
    <location>
        <position position="1"/>
    </location>
</feature>
<proteinExistence type="predicted"/>
<evidence type="ECO:0000313" key="4">
    <source>
        <dbReference type="Proteomes" id="UP000681967"/>
    </source>
</evidence>
<dbReference type="AlphaFoldDB" id="A0A8S2YD17"/>
<protein>
    <submittedName>
        <fullName evidence="1">Uncharacterized protein</fullName>
    </submittedName>
</protein>
<dbReference type="EMBL" id="CAJOBH010087245">
    <property type="protein sequence ID" value="CAF4546880.1"/>
    <property type="molecule type" value="Genomic_DNA"/>
</dbReference>
<organism evidence="1 4">
    <name type="scientific">Rotaria magnacalcarata</name>
    <dbReference type="NCBI Taxonomy" id="392030"/>
    <lineage>
        <taxon>Eukaryota</taxon>
        <taxon>Metazoa</taxon>
        <taxon>Spiralia</taxon>
        <taxon>Gnathifera</taxon>
        <taxon>Rotifera</taxon>
        <taxon>Eurotatoria</taxon>
        <taxon>Bdelloidea</taxon>
        <taxon>Philodinida</taxon>
        <taxon>Philodinidae</taxon>
        <taxon>Rotaria</taxon>
    </lineage>
</organism>
<evidence type="ECO:0000313" key="3">
    <source>
        <dbReference type="EMBL" id="CAF4668048.1"/>
    </source>
</evidence>
<reference evidence="1" key="1">
    <citation type="submission" date="2021-02" db="EMBL/GenBank/DDBJ databases">
        <authorList>
            <person name="Nowell W R."/>
        </authorList>
    </citation>
    <scope>NUCLEOTIDE SEQUENCE</scope>
</reference>
<comment type="caution">
    <text evidence="1">The sequence shown here is derived from an EMBL/GenBank/DDBJ whole genome shotgun (WGS) entry which is preliminary data.</text>
</comment>
<evidence type="ECO:0000313" key="1">
    <source>
        <dbReference type="EMBL" id="CAF4546880.1"/>
    </source>
</evidence>
<evidence type="ECO:0000313" key="2">
    <source>
        <dbReference type="EMBL" id="CAF4630303.1"/>
    </source>
</evidence>
<gene>
    <name evidence="1" type="ORF">BYL167_LOCUS37940</name>
    <name evidence="2" type="ORF">GIL414_LOCUS40180</name>
    <name evidence="3" type="ORF">SMN809_LOCUS41770</name>
</gene>
<dbReference type="Proteomes" id="UP000676336">
    <property type="component" value="Unassembled WGS sequence"/>
</dbReference>
<name>A0A8S2YD17_9BILA</name>
<dbReference type="Proteomes" id="UP000681720">
    <property type="component" value="Unassembled WGS sequence"/>
</dbReference>
<accession>A0A8S2YD17</accession>